<keyword evidence="1" id="KW-0472">Membrane</keyword>
<protein>
    <submittedName>
        <fullName evidence="2">Uncharacterized protein</fullName>
    </submittedName>
</protein>
<feature type="transmembrane region" description="Helical" evidence="1">
    <location>
        <begin position="118"/>
        <end position="136"/>
    </location>
</feature>
<evidence type="ECO:0000313" key="2">
    <source>
        <dbReference type="EMBL" id="RKE91901.1"/>
    </source>
</evidence>
<keyword evidence="1" id="KW-0812">Transmembrane</keyword>
<keyword evidence="3" id="KW-1185">Reference proteome</keyword>
<dbReference type="EMBL" id="RAQJ01000005">
    <property type="protein sequence ID" value="RKE91901.1"/>
    <property type="molecule type" value="Genomic_DNA"/>
</dbReference>
<evidence type="ECO:0000313" key="3">
    <source>
        <dbReference type="Proteomes" id="UP000284892"/>
    </source>
</evidence>
<feature type="transmembrane region" description="Helical" evidence="1">
    <location>
        <begin position="12"/>
        <end position="29"/>
    </location>
</feature>
<dbReference type="RefSeq" id="WP_120202085.1">
    <property type="nucleotide sequence ID" value="NZ_RAQJ01000005.1"/>
</dbReference>
<name>A0A420DG17_9FLAO</name>
<reference evidence="2 3" key="1">
    <citation type="submission" date="2018-09" db="EMBL/GenBank/DDBJ databases">
        <title>Genomic Encyclopedia of Archaeal and Bacterial Type Strains, Phase II (KMG-II): from individual species to whole genera.</title>
        <authorList>
            <person name="Goeker M."/>
        </authorList>
    </citation>
    <scope>NUCLEOTIDE SEQUENCE [LARGE SCALE GENOMIC DNA]</scope>
    <source>
        <strain evidence="2 3">DSM 26283</strain>
    </source>
</reference>
<keyword evidence="1" id="KW-1133">Transmembrane helix</keyword>
<dbReference type="Proteomes" id="UP000284892">
    <property type="component" value="Unassembled WGS sequence"/>
</dbReference>
<feature type="transmembrane region" description="Helical" evidence="1">
    <location>
        <begin position="88"/>
        <end position="106"/>
    </location>
</feature>
<comment type="caution">
    <text evidence="2">The sequence shown here is derived from an EMBL/GenBank/DDBJ whole genome shotgun (WGS) entry which is preliminary data.</text>
</comment>
<dbReference type="AlphaFoldDB" id="A0A420DG17"/>
<gene>
    <name evidence="2" type="ORF">BXY80_2328</name>
</gene>
<sequence length="179" mass="20231">MKQIPTIKKGIFILFILISNYSFSQFYYFHRGNSENVIIGFKYQDNYYDASPKGLKKFINEVEMSNNLKNDLLNQANKIKTNKTISDIAFYGGFGAGAGIMISEALSVDDGEQMKSSTLFTGLGVAALGGIINWIIKPKKKDYYNFINTFNNGKKENKIKVGFKIDYTEQMNYGIAISF</sequence>
<evidence type="ECO:0000256" key="1">
    <source>
        <dbReference type="SAM" id="Phobius"/>
    </source>
</evidence>
<proteinExistence type="predicted"/>
<organism evidence="2 3">
    <name type="scientific">Ichthyenterobacterium magnum</name>
    <dbReference type="NCBI Taxonomy" id="1230530"/>
    <lineage>
        <taxon>Bacteria</taxon>
        <taxon>Pseudomonadati</taxon>
        <taxon>Bacteroidota</taxon>
        <taxon>Flavobacteriia</taxon>
        <taxon>Flavobacteriales</taxon>
        <taxon>Flavobacteriaceae</taxon>
        <taxon>Ichthyenterobacterium</taxon>
    </lineage>
</organism>
<accession>A0A420DG17</accession>